<evidence type="ECO:0000313" key="6">
    <source>
        <dbReference type="EMBL" id="AJW67534.1"/>
    </source>
</evidence>
<dbReference type="Gene3D" id="1.10.1200.10">
    <property type="entry name" value="ACP-like"/>
    <property type="match status" value="1"/>
</dbReference>
<dbReference type="Gene3D" id="3.40.50.980">
    <property type="match status" value="2"/>
</dbReference>
<dbReference type="InterPro" id="IPR023213">
    <property type="entry name" value="CAT-like_dom_sf"/>
</dbReference>
<reference evidence="6" key="1">
    <citation type="submission" date="2014-06" db="EMBL/GenBank/DDBJ databases">
        <authorList>
            <person name="Ju J."/>
            <person name="Zhang J."/>
        </authorList>
    </citation>
    <scope>NUCLEOTIDE SEQUENCE</scope>
    <source>
        <strain evidence="6">DSM 21245</strain>
    </source>
</reference>
<dbReference type="FunFam" id="3.40.50.12780:FF:000012">
    <property type="entry name" value="Non-ribosomal peptide synthetase"/>
    <property type="match status" value="1"/>
</dbReference>
<evidence type="ECO:0000256" key="1">
    <source>
        <dbReference type="ARBA" id="ARBA00001957"/>
    </source>
</evidence>
<dbReference type="PROSITE" id="PS00455">
    <property type="entry name" value="AMP_BINDING"/>
    <property type="match status" value="1"/>
</dbReference>
<dbReference type="Gene3D" id="3.30.559.30">
    <property type="entry name" value="Nonribosomal peptide synthetase, condensation domain"/>
    <property type="match status" value="1"/>
</dbReference>
<dbReference type="Gene3D" id="2.30.38.10">
    <property type="entry name" value="Luciferase, Domain 3"/>
    <property type="match status" value="1"/>
</dbReference>
<keyword evidence="4" id="KW-0175">Coiled coil</keyword>
<comment type="cofactor">
    <cofactor evidence="1">
        <name>pantetheine 4'-phosphate</name>
        <dbReference type="ChEBI" id="CHEBI:47942"/>
    </cofactor>
</comment>
<dbReference type="GO" id="GO:0003824">
    <property type="term" value="F:catalytic activity"/>
    <property type="evidence" value="ECO:0007669"/>
    <property type="project" value="InterPro"/>
</dbReference>
<dbReference type="SUPFAM" id="SSF47336">
    <property type="entry name" value="ACP-like"/>
    <property type="match status" value="1"/>
</dbReference>
<evidence type="ECO:0000256" key="2">
    <source>
        <dbReference type="ARBA" id="ARBA00022450"/>
    </source>
</evidence>
<dbReference type="InterPro" id="IPR020459">
    <property type="entry name" value="AMP-binding"/>
</dbReference>
<dbReference type="SUPFAM" id="SSF52777">
    <property type="entry name" value="CoA-dependent acyltransferases"/>
    <property type="match status" value="2"/>
</dbReference>
<organism evidence="6">
    <name type="scientific">Pseudomonas taiwanensis</name>
    <dbReference type="NCBI Taxonomy" id="470150"/>
    <lineage>
        <taxon>Bacteria</taxon>
        <taxon>Pseudomonadati</taxon>
        <taxon>Pseudomonadota</taxon>
        <taxon>Gammaproteobacteria</taxon>
        <taxon>Pseudomonadales</taxon>
        <taxon>Pseudomonadaceae</taxon>
        <taxon>Pseudomonas</taxon>
    </lineage>
</organism>
<sequence>MTLSLQPGHDDVGGELFQASAQQALALANQGEHPGHAWVVLSVARLPDAGALSAHLATLGARHEILRTLYRRLPGMAWPLQAVQAQVPGAIHAEADRDLDQALAWARAQVGAAGACSVAVSALAGAQPRLLLLGSAASLDRASLLMVAGELAALCEGRVLADNHEALQYVDFAAWQQELREDELGRQGAAFWQALVRSHQVNHRLAFETPGHANARHQASRADRTLEALLSSDGGEARVLALWGAFLARISQQDRLLIGLHVEGRNEDLADACGVFARALPVAFDQRQGASLDGLTDEMTTRLEQSRSWLDCLNEFDLGLCRYGFVHRPSAAEQSVLALDAEGPAERLRLVLGEGLVRLDADAAAFSVEALQMLLGQFLHFAGQALVAPAQDLAEAGLLDEAGRRLVLQGFNPQAASLRQARQLQALFAEQAERQPQAIALSVGGERLTYGELERLSNQVANTLRAQGTGPDQVVAVYGQRSRELVVALLGILKAGGAYLPLDPNYPAERLAFMLADAGAEQVLACLPLPAAWQQDPRLTVTSLAADAPVWSASEQAPAPLGDADNLAYVIYTSGSTGKPKGVMVSHANAVASTLARGHFYREALGNFLMLSSFSFDSSVAGVFWALSQGATLTLPEEHSYKDPQQLAALIAREGVTHYLTLPSFHGQILEYLDAPSLRCVIVAGEACTQELARRHGERLAGVSLVNEYGPSEATVWSTATYLDPADGHGIAIGKPVQGLRVYVLDAQFEPVAPGVEGELHVAGDGLCRGYLARPSLTAERFLPDPFAQEPGQRLYRTGDVARYRVDGTLDCLGRLDHQVKLRGFRIELGEIENALRAGRGVDDALVIAHDTAAGKQLLAFVVSTQEGHEQLGLDLHSHLSQVLPEHMLPARIRVLERFPQTPNGKLDRNALLALDSRRSQYIAPRTDLERTLAGIWAEALQVDKVGVQDSFFELGGHSLLATAIRTRIQEALGLTIPLRVFFEGETLERLAQEIDALREQAGNQQNTVDSLEALFDEVEAL</sequence>
<keyword evidence="3" id="KW-0597">Phosphoprotein</keyword>
<dbReference type="InterPro" id="IPR036736">
    <property type="entry name" value="ACP-like_sf"/>
</dbReference>
<dbReference type="GO" id="GO:0043041">
    <property type="term" value="P:amino acid activation for nonribosomal peptide biosynthetic process"/>
    <property type="evidence" value="ECO:0007669"/>
    <property type="project" value="TreeGrafter"/>
</dbReference>
<dbReference type="PANTHER" id="PTHR45527:SF1">
    <property type="entry name" value="FATTY ACID SYNTHASE"/>
    <property type="match status" value="1"/>
</dbReference>
<feature type="domain" description="Carrier" evidence="5">
    <location>
        <begin position="924"/>
        <end position="999"/>
    </location>
</feature>
<evidence type="ECO:0000256" key="3">
    <source>
        <dbReference type="ARBA" id="ARBA00022553"/>
    </source>
</evidence>
<dbReference type="InterPro" id="IPR009081">
    <property type="entry name" value="PP-bd_ACP"/>
</dbReference>
<dbReference type="InterPro" id="IPR020845">
    <property type="entry name" value="AMP-binding_CS"/>
</dbReference>
<dbReference type="CDD" id="cd05930">
    <property type="entry name" value="A_NRPS"/>
    <property type="match status" value="1"/>
</dbReference>
<dbReference type="GO" id="GO:0044550">
    <property type="term" value="P:secondary metabolite biosynthetic process"/>
    <property type="evidence" value="ECO:0007669"/>
    <property type="project" value="TreeGrafter"/>
</dbReference>
<dbReference type="GO" id="GO:0031177">
    <property type="term" value="F:phosphopantetheine binding"/>
    <property type="evidence" value="ECO:0007669"/>
    <property type="project" value="InterPro"/>
</dbReference>
<dbReference type="Pfam" id="PF00550">
    <property type="entry name" value="PP-binding"/>
    <property type="match status" value="1"/>
</dbReference>
<dbReference type="Gene3D" id="3.30.559.10">
    <property type="entry name" value="Chloramphenicol acetyltransferase-like domain"/>
    <property type="match status" value="1"/>
</dbReference>
<dbReference type="InterPro" id="IPR006162">
    <property type="entry name" value="Ppantetheine_attach_site"/>
</dbReference>
<dbReference type="EMBL" id="KM036025">
    <property type="protein sequence ID" value="AJW67534.1"/>
    <property type="molecule type" value="Genomic_DNA"/>
</dbReference>
<dbReference type="InterPro" id="IPR010071">
    <property type="entry name" value="AA_adenyl_dom"/>
</dbReference>
<protein>
    <submittedName>
        <fullName evidence="6">Non-ribosomal peptide synthetase</fullName>
    </submittedName>
</protein>
<accession>A0A185NW31</accession>
<dbReference type="InterPro" id="IPR025110">
    <property type="entry name" value="AMP-bd_C"/>
</dbReference>
<dbReference type="FunFam" id="1.10.1200.10:FF:000005">
    <property type="entry name" value="Nonribosomal peptide synthetase 1"/>
    <property type="match status" value="1"/>
</dbReference>
<dbReference type="InterPro" id="IPR045851">
    <property type="entry name" value="AMP-bd_C_sf"/>
</dbReference>
<dbReference type="FunFam" id="3.40.50.980:FF:000001">
    <property type="entry name" value="Non-ribosomal peptide synthetase"/>
    <property type="match status" value="1"/>
</dbReference>
<dbReference type="PANTHER" id="PTHR45527">
    <property type="entry name" value="NONRIBOSOMAL PEPTIDE SYNTHETASE"/>
    <property type="match status" value="1"/>
</dbReference>
<reference evidence="6" key="2">
    <citation type="journal article" date="2016" name="Sci. Rep.">
        <title>Involvement of type VI secretion system in secretion of iron chelator pyoverdine in Pseudomonas taiwanensis.</title>
        <authorList>
            <person name="Chen W.J."/>
            <person name="Kuo T.Y."/>
            <person name="Hsieh F.C."/>
            <person name="Chen P.Y."/>
            <person name="Wang C.S."/>
            <person name="Shih Y.L."/>
            <person name="Lai Y.M."/>
            <person name="Liu J.R."/>
            <person name="Yang Y.L."/>
            <person name="Shih M.C."/>
        </authorList>
    </citation>
    <scope>NUCLEOTIDE SEQUENCE</scope>
    <source>
        <strain evidence="6">DSM 21245</strain>
    </source>
</reference>
<dbReference type="FunFam" id="2.30.38.10:FF:000001">
    <property type="entry name" value="Non-ribosomal peptide synthetase PvdI"/>
    <property type="match status" value="1"/>
</dbReference>
<dbReference type="PRINTS" id="PR00154">
    <property type="entry name" value="AMPBINDING"/>
</dbReference>
<dbReference type="Gene3D" id="3.30.300.30">
    <property type="match status" value="1"/>
</dbReference>
<evidence type="ECO:0000259" key="5">
    <source>
        <dbReference type="PROSITE" id="PS50075"/>
    </source>
</evidence>
<proteinExistence type="predicted"/>
<dbReference type="Pfam" id="PF13193">
    <property type="entry name" value="AMP-binding_C"/>
    <property type="match status" value="1"/>
</dbReference>
<dbReference type="PROSITE" id="PS00012">
    <property type="entry name" value="PHOSPHOPANTETHEINE"/>
    <property type="match status" value="1"/>
</dbReference>
<name>A0A185NW31_9PSED</name>
<dbReference type="PROSITE" id="PS50075">
    <property type="entry name" value="CARRIER"/>
    <property type="match status" value="1"/>
</dbReference>
<dbReference type="InterPro" id="IPR020806">
    <property type="entry name" value="PKS_PP-bd"/>
</dbReference>
<dbReference type="InterPro" id="IPR000873">
    <property type="entry name" value="AMP-dep_synth/lig_dom"/>
</dbReference>
<gene>
    <name evidence="6" type="primary">pvdJ</name>
    <name evidence="6" type="ORF">PT02607</name>
</gene>
<keyword evidence="2" id="KW-0596">Phosphopantetheine</keyword>
<dbReference type="SMART" id="SM00823">
    <property type="entry name" value="PKS_PP"/>
    <property type="match status" value="1"/>
</dbReference>
<evidence type="ECO:0000256" key="4">
    <source>
        <dbReference type="SAM" id="Coils"/>
    </source>
</evidence>
<dbReference type="AlphaFoldDB" id="A0A185NW31"/>
<dbReference type="NCBIfam" id="TIGR01733">
    <property type="entry name" value="AA-adenyl-dom"/>
    <property type="match status" value="1"/>
</dbReference>
<dbReference type="Pfam" id="PF00668">
    <property type="entry name" value="Condensation"/>
    <property type="match status" value="1"/>
</dbReference>
<dbReference type="SUPFAM" id="SSF56801">
    <property type="entry name" value="Acetyl-CoA synthetase-like"/>
    <property type="match status" value="1"/>
</dbReference>
<dbReference type="Pfam" id="PF00501">
    <property type="entry name" value="AMP-binding"/>
    <property type="match status" value="1"/>
</dbReference>
<feature type="coiled-coil region" evidence="4">
    <location>
        <begin position="988"/>
        <end position="1015"/>
    </location>
</feature>
<dbReference type="GO" id="GO:0005737">
    <property type="term" value="C:cytoplasm"/>
    <property type="evidence" value="ECO:0007669"/>
    <property type="project" value="TreeGrafter"/>
</dbReference>
<dbReference type="InterPro" id="IPR001242">
    <property type="entry name" value="Condensation_dom"/>
</dbReference>